<evidence type="ECO:0000256" key="4">
    <source>
        <dbReference type="PIRNR" id="PIRNR000819"/>
    </source>
</evidence>
<dbReference type="Proteomes" id="UP000465062">
    <property type="component" value="Chromosome"/>
</dbReference>
<dbReference type="Gene3D" id="3.30.460.10">
    <property type="entry name" value="Beta Polymerase, domain 2"/>
    <property type="match status" value="1"/>
</dbReference>
<comment type="catalytic activity">
    <reaction evidence="3 4">
        <text>spectinomycin + ATP = 9-O-adenylylspectinomycin + diphosphate</text>
        <dbReference type="Rhea" id="RHEA:63228"/>
        <dbReference type="ChEBI" id="CHEBI:30616"/>
        <dbReference type="ChEBI" id="CHEBI:33019"/>
        <dbReference type="ChEBI" id="CHEBI:146260"/>
        <dbReference type="ChEBI" id="CHEBI:146261"/>
    </reaction>
</comment>
<gene>
    <name evidence="7" type="ORF">FHE72_17125</name>
</gene>
<organism evidence="7 8">
    <name type="scientific">Rossellomorea vietnamensis</name>
    <dbReference type="NCBI Taxonomy" id="218284"/>
    <lineage>
        <taxon>Bacteria</taxon>
        <taxon>Bacillati</taxon>
        <taxon>Bacillota</taxon>
        <taxon>Bacilli</taxon>
        <taxon>Bacillales</taxon>
        <taxon>Bacillaceae</taxon>
        <taxon>Rossellomorea</taxon>
    </lineage>
</organism>
<evidence type="ECO:0000313" key="7">
    <source>
        <dbReference type="EMBL" id="QHE62553.1"/>
    </source>
</evidence>
<dbReference type="CDD" id="cd05403">
    <property type="entry name" value="NT_KNTase_like"/>
    <property type="match status" value="1"/>
</dbReference>
<dbReference type="Pfam" id="PF01909">
    <property type="entry name" value="NTP_transf_2"/>
    <property type="match status" value="1"/>
</dbReference>
<dbReference type="SUPFAM" id="SSF81301">
    <property type="entry name" value="Nucleotidyltransferase"/>
    <property type="match status" value="1"/>
</dbReference>
<evidence type="ECO:0000259" key="6">
    <source>
        <dbReference type="Pfam" id="PF13427"/>
    </source>
</evidence>
<dbReference type="InterPro" id="IPR002934">
    <property type="entry name" value="Polymerase_NTP_transf_dom"/>
</dbReference>
<protein>
    <recommendedName>
        <fullName evidence="4">Spectinomycin 9-adenylyltransferase</fullName>
    </recommendedName>
</protein>
<dbReference type="EMBL" id="CP047394">
    <property type="protein sequence ID" value="QHE62553.1"/>
    <property type="molecule type" value="Genomic_DNA"/>
</dbReference>
<evidence type="ECO:0000256" key="3">
    <source>
        <dbReference type="ARBA" id="ARBA00047831"/>
    </source>
</evidence>
<feature type="domain" description="Adenylyltransferase AadA C-terminal" evidence="6">
    <location>
        <begin position="157"/>
        <end position="257"/>
    </location>
</feature>
<dbReference type="InterPro" id="IPR024172">
    <property type="entry name" value="AadA/Aad9"/>
</dbReference>
<dbReference type="RefSeq" id="WP_159362458.1">
    <property type="nucleotide sequence ID" value="NZ_CP047394.1"/>
</dbReference>
<keyword evidence="4" id="KW-0547">Nucleotide-binding</keyword>
<reference evidence="7 8" key="1">
    <citation type="submission" date="2019-06" db="EMBL/GenBank/DDBJ databases">
        <title>An operon consisting of a P-type ATPase gene and a transcriptional regular gene given the different cadmium resistance in Bacillus vietamensis 151-6 and Bacillus marisflavi 151-25.</title>
        <authorList>
            <person name="Yu X."/>
        </authorList>
    </citation>
    <scope>NUCLEOTIDE SEQUENCE [LARGE SCALE GENOMIC DNA]</scope>
    <source>
        <strain evidence="7 8">151-6</strain>
    </source>
</reference>
<accession>A0A6I6UTS8</accession>
<dbReference type="InterPro" id="IPR043519">
    <property type="entry name" value="NT_sf"/>
</dbReference>
<dbReference type="KEGG" id="bvq:FHE72_17125"/>
<dbReference type="GO" id="GO:0070566">
    <property type="term" value="F:adenylyltransferase activity"/>
    <property type="evidence" value="ECO:0007669"/>
    <property type="project" value="InterPro"/>
</dbReference>
<proteinExistence type="predicted"/>
<keyword evidence="2 4" id="KW-0046">Antibiotic resistance</keyword>
<keyword evidence="1 4" id="KW-0808">Transferase</keyword>
<evidence type="ECO:0000259" key="5">
    <source>
        <dbReference type="Pfam" id="PF01909"/>
    </source>
</evidence>
<feature type="domain" description="Polymerase nucleotidyl transferase" evidence="5">
    <location>
        <begin position="27"/>
        <end position="87"/>
    </location>
</feature>
<evidence type="ECO:0000256" key="1">
    <source>
        <dbReference type="ARBA" id="ARBA00022679"/>
    </source>
</evidence>
<sequence length="264" mass="30134">MSLMESFSAEVESIIASIQEELTTILNDNLAGLYIHGSLAMGGFNPDKSDIDLLVVTKKSITVETKRKLAKFFLTCSNSPYPVEISFINTKQLKDWQHPCPFDFHYSEFWRERYEHDLVRNTHEFLSEGSSTDPDLAAHITILHNRGICVTGKPIAEIFPIVPRSDYLSSIVGDFQECLDRIQEDPVYCTLNMIRVFWYVKEGVISSKEEAGCWGLANLPKELSSPVNKIIECYSSEKDDCEFENDELLRFRNYVANNVQIILS</sequence>
<evidence type="ECO:0000256" key="2">
    <source>
        <dbReference type="ARBA" id="ARBA00023251"/>
    </source>
</evidence>
<keyword evidence="4" id="KW-0548">Nucleotidyltransferase</keyword>
<dbReference type="AlphaFoldDB" id="A0A6I6UTS8"/>
<dbReference type="GO" id="GO:0005524">
    <property type="term" value="F:ATP binding"/>
    <property type="evidence" value="ECO:0007669"/>
    <property type="project" value="UniProtKB-KW"/>
</dbReference>
<dbReference type="PIRSF" id="PIRSF000819">
    <property type="entry name" value="Streptomycin_3-adenylyltransf"/>
    <property type="match status" value="1"/>
</dbReference>
<evidence type="ECO:0000313" key="8">
    <source>
        <dbReference type="Proteomes" id="UP000465062"/>
    </source>
</evidence>
<keyword evidence="4" id="KW-0067">ATP-binding</keyword>
<dbReference type="GO" id="GO:0046677">
    <property type="term" value="P:response to antibiotic"/>
    <property type="evidence" value="ECO:0007669"/>
    <property type="project" value="UniProtKB-KW"/>
</dbReference>
<name>A0A6I6UTS8_9BACI</name>
<dbReference type="InterPro" id="IPR025184">
    <property type="entry name" value="AadA_C"/>
</dbReference>
<dbReference type="Pfam" id="PF13427">
    <property type="entry name" value="AadA_C"/>
    <property type="match status" value="1"/>
</dbReference>